<proteinExistence type="predicted"/>
<dbReference type="InterPro" id="IPR011006">
    <property type="entry name" value="CheY-like_superfamily"/>
</dbReference>
<dbReference type="SUPFAM" id="SSF52172">
    <property type="entry name" value="CheY-like"/>
    <property type="match status" value="1"/>
</dbReference>
<dbReference type="Gene3D" id="3.40.50.2300">
    <property type="match status" value="1"/>
</dbReference>
<dbReference type="OrthoDB" id="3395459at2"/>
<protein>
    <recommendedName>
        <fullName evidence="2">Response regulatory domain-containing protein</fullName>
    </recommendedName>
</protein>
<feature type="domain" description="Response regulatory" evidence="2">
    <location>
        <begin position="9"/>
        <end position="128"/>
    </location>
</feature>
<name>A0A562IMR7_9ACTN</name>
<dbReference type="EMBL" id="VLKF01000001">
    <property type="protein sequence ID" value="TWH72309.1"/>
    <property type="molecule type" value="Genomic_DNA"/>
</dbReference>
<accession>A0A562IMR7</accession>
<organism evidence="3 4">
    <name type="scientific">Modestobacter roseus</name>
    <dbReference type="NCBI Taxonomy" id="1181884"/>
    <lineage>
        <taxon>Bacteria</taxon>
        <taxon>Bacillati</taxon>
        <taxon>Actinomycetota</taxon>
        <taxon>Actinomycetes</taxon>
        <taxon>Geodermatophilales</taxon>
        <taxon>Geodermatophilaceae</taxon>
        <taxon>Modestobacter</taxon>
    </lineage>
</organism>
<sequence length="140" mass="14543">MSVDAAPATVLVFSQRAEVRAAVRTALGASPAPDVGPLRYVECATGDEVVAAVDAGGVDLCVLDGEAQPTGGMGISRQLRAEVADCPAMVVLIARQADRWLAHWSQADATLAYPVDPLVAPETVAGLLRERAAARPVARR</sequence>
<dbReference type="GO" id="GO:0000160">
    <property type="term" value="P:phosphorelay signal transduction system"/>
    <property type="evidence" value="ECO:0007669"/>
    <property type="project" value="InterPro"/>
</dbReference>
<comment type="caution">
    <text evidence="3">The sequence shown here is derived from an EMBL/GenBank/DDBJ whole genome shotgun (WGS) entry which is preliminary data.</text>
</comment>
<dbReference type="AlphaFoldDB" id="A0A562IMR7"/>
<keyword evidence="1" id="KW-0597">Phosphoprotein</keyword>
<dbReference type="InterPro" id="IPR001789">
    <property type="entry name" value="Sig_transdc_resp-reg_receiver"/>
</dbReference>
<dbReference type="PROSITE" id="PS50110">
    <property type="entry name" value="RESPONSE_REGULATORY"/>
    <property type="match status" value="1"/>
</dbReference>
<dbReference type="RefSeq" id="WP_153357142.1">
    <property type="nucleotide sequence ID" value="NZ_JABGDC010000007.1"/>
</dbReference>
<evidence type="ECO:0000259" key="2">
    <source>
        <dbReference type="PROSITE" id="PS50110"/>
    </source>
</evidence>
<feature type="modified residue" description="4-aspartylphosphate" evidence="1">
    <location>
        <position position="64"/>
    </location>
</feature>
<dbReference type="Proteomes" id="UP000321490">
    <property type="component" value="Unassembled WGS sequence"/>
</dbReference>
<evidence type="ECO:0000256" key="1">
    <source>
        <dbReference type="PROSITE-ProRule" id="PRU00169"/>
    </source>
</evidence>
<keyword evidence="4" id="KW-1185">Reference proteome</keyword>
<reference evidence="3 4" key="1">
    <citation type="submission" date="2019-07" db="EMBL/GenBank/DDBJ databases">
        <title>R&amp;d 2014.</title>
        <authorList>
            <person name="Klenk H.-P."/>
        </authorList>
    </citation>
    <scope>NUCLEOTIDE SEQUENCE [LARGE SCALE GENOMIC DNA]</scope>
    <source>
        <strain evidence="3 4">DSM 45764</strain>
    </source>
</reference>
<gene>
    <name evidence="3" type="ORF">JD78_00820</name>
</gene>
<evidence type="ECO:0000313" key="4">
    <source>
        <dbReference type="Proteomes" id="UP000321490"/>
    </source>
</evidence>
<evidence type="ECO:0000313" key="3">
    <source>
        <dbReference type="EMBL" id="TWH72309.1"/>
    </source>
</evidence>